<protein>
    <submittedName>
        <fullName evidence="2">Nif11-like leader peptide family natural product</fullName>
    </submittedName>
</protein>
<accession>A0A177NFA0</accession>
<dbReference type="RefSeq" id="WP_064030184.1">
    <property type="nucleotide sequence ID" value="NZ_LUUK01000183.1"/>
</dbReference>
<dbReference type="AlphaFoldDB" id="A0A177NFA0"/>
<dbReference type="Pfam" id="PF07862">
    <property type="entry name" value="Nif11"/>
    <property type="match status" value="1"/>
</dbReference>
<gene>
    <name evidence="2" type="ORF">A1355_09495</name>
</gene>
<dbReference type="InterPro" id="IPR012903">
    <property type="entry name" value="Nif11"/>
</dbReference>
<feature type="domain" description="Nif11" evidence="1">
    <location>
        <begin position="5"/>
        <end position="46"/>
    </location>
</feature>
<dbReference type="InterPro" id="IPR022516">
    <property type="entry name" value="CHP03798_Ocin"/>
</dbReference>
<dbReference type="NCBIfam" id="TIGR03798">
    <property type="entry name" value="leader_Nif11"/>
    <property type="match status" value="1"/>
</dbReference>
<organism evidence="2 3">
    <name type="scientific">Methylomonas koyamae</name>
    <dbReference type="NCBI Taxonomy" id="702114"/>
    <lineage>
        <taxon>Bacteria</taxon>
        <taxon>Pseudomonadati</taxon>
        <taxon>Pseudomonadota</taxon>
        <taxon>Gammaproteobacteria</taxon>
        <taxon>Methylococcales</taxon>
        <taxon>Methylococcaceae</taxon>
        <taxon>Methylomonas</taxon>
    </lineage>
</organism>
<dbReference type="EMBL" id="LUUK01000183">
    <property type="protein sequence ID" value="OAI16736.1"/>
    <property type="molecule type" value="Genomic_DNA"/>
</dbReference>
<proteinExistence type="predicted"/>
<keyword evidence="3" id="KW-1185">Reference proteome</keyword>
<sequence length="73" mass="8308">MTTIKVIKEFSEKARADSELGEKLKAALKIKELIALGKEYGFEIDEVLLYPPNEPQFTEDQLSERLVKALLRA</sequence>
<evidence type="ECO:0000259" key="1">
    <source>
        <dbReference type="Pfam" id="PF07862"/>
    </source>
</evidence>
<reference evidence="3" key="1">
    <citation type="submission" date="2016-03" db="EMBL/GenBank/DDBJ databases">
        <authorList>
            <person name="Heylen K."/>
            <person name="De Vos P."/>
            <person name="Vekeman B."/>
        </authorList>
    </citation>
    <scope>NUCLEOTIDE SEQUENCE [LARGE SCALE GENOMIC DNA]</scope>
    <source>
        <strain evidence="3">R-45383</strain>
    </source>
</reference>
<evidence type="ECO:0000313" key="3">
    <source>
        <dbReference type="Proteomes" id="UP000077628"/>
    </source>
</evidence>
<name>A0A177NFA0_9GAMM</name>
<dbReference type="OrthoDB" id="9182086at2"/>
<dbReference type="Proteomes" id="UP000077628">
    <property type="component" value="Unassembled WGS sequence"/>
</dbReference>
<dbReference type="STRING" id="702114.A1355_09495"/>
<evidence type="ECO:0000313" key="2">
    <source>
        <dbReference type="EMBL" id="OAI16736.1"/>
    </source>
</evidence>
<comment type="caution">
    <text evidence="2">The sequence shown here is derived from an EMBL/GenBank/DDBJ whole genome shotgun (WGS) entry which is preliminary data.</text>
</comment>